<dbReference type="SUPFAM" id="SSF57889">
    <property type="entry name" value="Cysteine-rich domain"/>
    <property type="match status" value="1"/>
</dbReference>
<dbReference type="GO" id="GO:0098831">
    <property type="term" value="C:presynaptic active zone cytoplasmic component"/>
    <property type="evidence" value="ECO:0007669"/>
    <property type="project" value="TreeGrafter"/>
</dbReference>
<comment type="caution">
    <text evidence="5">The sequence shown here is derived from an EMBL/GenBank/DDBJ whole genome shotgun (WGS) entry which is preliminary data.</text>
</comment>
<dbReference type="SMART" id="SM00109">
    <property type="entry name" value="C1"/>
    <property type="match status" value="1"/>
</dbReference>
<keyword evidence="6" id="KW-1185">Reference proteome</keyword>
<evidence type="ECO:0000259" key="4">
    <source>
        <dbReference type="PROSITE" id="PS50081"/>
    </source>
</evidence>
<dbReference type="AlphaFoldDB" id="A0A9N7TX78"/>
<feature type="domain" description="Phorbol-ester/DAG-type" evidence="4">
    <location>
        <begin position="61"/>
        <end position="111"/>
    </location>
</feature>
<dbReference type="GO" id="GO:0005543">
    <property type="term" value="F:phospholipid binding"/>
    <property type="evidence" value="ECO:0007669"/>
    <property type="project" value="InterPro"/>
</dbReference>
<dbReference type="Proteomes" id="UP001153269">
    <property type="component" value="Unassembled WGS sequence"/>
</dbReference>
<feature type="domain" description="C2" evidence="3">
    <location>
        <begin position="167"/>
        <end position="291"/>
    </location>
</feature>
<reference evidence="5" key="1">
    <citation type="submission" date="2020-03" db="EMBL/GenBank/DDBJ databases">
        <authorList>
            <person name="Weist P."/>
        </authorList>
    </citation>
    <scope>NUCLEOTIDE SEQUENCE</scope>
</reference>
<dbReference type="GO" id="GO:0016082">
    <property type="term" value="P:synaptic vesicle priming"/>
    <property type="evidence" value="ECO:0007669"/>
    <property type="project" value="TreeGrafter"/>
</dbReference>
<dbReference type="GO" id="GO:0061789">
    <property type="term" value="P:dense core granule priming"/>
    <property type="evidence" value="ECO:0007669"/>
    <property type="project" value="TreeGrafter"/>
</dbReference>
<keyword evidence="2" id="KW-0862">Zinc</keyword>
<keyword evidence="1" id="KW-0479">Metal-binding</keyword>
<dbReference type="PROSITE" id="PS00479">
    <property type="entry name" value="ZF_DAG_PE_1"/>
    <property type="match status" value="1"/>
</dbReference>
<dbReference type="GO" id="GO:0016081">
    <property type="term" value="P:synaptic vesicle docking"/>
    <property type="evidence" value="ECO:0007669"/>
    <property type="project" value="TreeGrafter"/>
</dbReference>
<dbReference type="EMBL" id="CADEAL010000458">
    <property type="protein sequence ID" value="CAB1420487.1"/>
    <property type="molecule type" value="Genomic_DNA"/>
</dbReference>
<dbReference type="GO" id="GO:0019992">
    <property type="term" value="F:diacylglycerol binding"/>
    <property type="evidence" value="ECO:0007669"/>
    <property type="project" value="InterPro"/>
</dbReference>
<dbReference type="GO" id="GO:0005516">
    <property type="term" value="F:calmodulin binding"/>
    <property type="evidence" value="ECO:0007669"/>
    <property type="project" value="TreeGrafter"/>
</dbReference>
<dbReference type="Pfam" id="PF00168">
    <property type="entry name" value="C2"/>
    <property type="match status" value="1"/>
</dbReference>
<accession>A0A9N7TX78</accession>
<dbReference type="InterPro" id="IPR020454">
    <property type="entry name" value="DAG/PE-bd"/>
</dbReference>
<dbReference type="GO" id="GO:0031594">
    <property type="term" value="C:neuromuscular junction"/>
    <property type="evidence" value="ECO:0007669"/>
    <property type="project" value="TreeGrafter"/>
</dbReference>
<dbReference type="FunFam" id="3.30.60.20:FF:000001">
    <property type="entry name" value="Protein unc-13 homolog B"/>
    <property type="match status" value="1"/>
</dbReference>
<evidence type="ECO:0000259" key="3">
    <source>
        <dbReference type="PROSITE" id="PS50004"/>
    </source>
</evidence>
<dbReference type="Gene3D" id="2.60.40.150">
    <property type="entry name" value="C2 domain"/>
    <property type="match status" value="1"/>
</dbReference>
<dbReference type="InterPro" id="IPR046349">
    <property type="entry name" value="C1-like_sf"/>
</dbReference>
<dbReference type="FunFam" id="2.60.40.150:FF:000002">
    <property type="entry name" value="Protein unc-13 homolog B"/>
    <property type="match status" value="1"/>
</dbReference>
<dbReference type="InterPro" id="IPR000008">
    <property type="entry name" value="C2_dom"/>
</dbReference>
<dbReference type="PANTHER" id="PTHR10480:SF2">
    <property type="entry name" value="PROTEIN UNC-13 HOMOLOG C"/>
    <property type="match status" value="1"/>
</dbReference>
<dbReference type="GO" id="GO:0035249">
    <property type="term" value="P:synaptic transmission, glutamatergic"/>
    <property type="evidence" value="ECO:0007669"/>
    <property type="project" value="TreeGrafter"/>
</dbReference>
<evidence type="ECO:0000256" key="2">
    <source>
        <dbReference type="ARBA" id="ARBA00022833"/>
    </source>
</evidence>
<dbReference type="SMART" id="SM00239">
    <property type="entry name" value="C2"/>
    <property type="match status" value="1"/>
</dbReference>
<dbReference type="InterPro" id="IPR027080">
    <property type="entry name" value="Unc-13"/>
</dbReference>
<dbReference type="InterPro" id="IPR002219">
    <property type="entry name" value="PKC_DAG/PE"/>
</dbReference>
<dbReference type="PRINTS" id="PR00008">
    <property type="entry name" value="DAGPEDOMAIN"/>
</dbReference>
<organism evidence="5 6">
    <name type="scientific">Pleuronectes platessa</name>
    <name type="common">European plaice</name>
    <dbReference type="NCBI Taxonomy" id="8262"/>
    <lineage>
        <taxon>Eukaryota</taxon>
        <taxon>Metazoa</taxon>
        <taxon>Chordata</taxon>
        <taxon>Craniata</taxon>
        <taxon>Vertebrata</taxon>
        <taxon>Euteleostomi</taxon>
        <taxon>Actinopterygii</taxon>
        <taxon>Neopterygii</taxon>
        <taxon>Teleostei</taxon>
        <taxon>Neoteleostei</taxon>
        <taxon>Acanthomorphata</taxon>
        <taxon>Carangaria</taxon>
        <taxon>Pleuronectiformes</taxon>
        <taxon>Pleuronectoidei</taxon>
        <taxon>Pleuronectidae</taxon>
        <taxon>Pleuronectes</taxon>
    </lineage>
</organism>
<dbReference type="Pfam" id="PF00130">
    <property type="entry name" value="C1_1"/>
    <property type="match status" value="1"/>
</dbReference>
<dbReference type="GO" id="GO:0030672">
    <property type="term" value="C:synaptic vesicle membrane"/>
    <property type="evidence" value="ECO:0007669"/>
    <property type="project" value="TreeGrafter"/>
</dbReference>
<gene>
    <name evidence="5" type="ORF">PLEPLA_LOCUS8362</name>
</gene>
<proteinExistence type="predicted"/>
<dbReference type="GO" id="GO:0005509">
    <property type="term" value="F:calcium ion binding"/>
    <property type="evidence" value="ECO:0007669"/>
    <property type="project" value="InterPro"/>
</dbReference>
<dbReference type="GO" id="GO:0099525">
    <property type="term" value="P:presynaptic dense core vesicle exocytosis"/>
    <property type="evidence" value="ECO:0007669"/>
    <property type="project" value="TreeGrafter"/>
</dbReference>
<dbReference type="InterPro" id="IPR037302">
    <property type="entry name" value="Unc-13_C2B"/>
</dbReference>
<evidence type="ECO:0000313" key="5">
    <source>
        <dbReference type="EMBL" id="CAB1420487.1"/>
    </source>
</evidence>
<name>A0A9N7TX78_PLEPL</name>
<protein>
    <submittedName>
        <fullName evidence="5">Uncharacterized protein</fullName>
    </submittedName>
</protein>
<dbReference type="GO" id="GO:0017075">
    <property type="term" value="F:syntaxin-1 binding"/>
    <property type="evidence" value="ECO:0007669"/>
    <property type="project" value="TreeGrafter"/>
</dbReference>
<dbReference type="InterPro" id="IPR035892">
    <property type="entry name" value="C2_domain_sf"/>
</dbReference>
<dbReference type="PANTHER" id="PTHR10480">
    <property type="entry name" value="PROTEIN UNC-13 HOMOLOG"/>
    <property type="match status" value="1"/>
</dbReference>
<dbReference type="GO" id="GO:0043195">
    <property type="term" value="C:terminal bouton"/>
    <property type="evidence" value="ECO:0007669"/>
    <property type="project" value="TreeGrafter"/>
</dbReference>
<dbReference type="PROSITE" id="PS50081">
    <property type="entry name" value="ZF_DAG_PE_2"/>
    <property type="match status" value="1"/>
</dbReference>
<dbReference type="PRINTS" id="PR00360">
    <property type="entry name" value="C2DOMAIN"/>
</dbReference>
<dbReference type="PROSITE" id="PS50004">
    <property type="entry name" value="C2"/>
    <property type="match status" value="1"/>
</dbReference>
<sequence length="524" mass="59426">MPDLRRKRTVPLVRDLTLTARKAGISFALVNRSTLNNEDLKLHVFKKTLQALIYPISSTTPHNFEVWTATAPTYCHECEGLLWGIARQGMRCSECGVKCHEKCQDLLNADCLQRAVEKSSKHGAEDKTHNIIMAMKERMKIREKNRPEVFEVIQEMFQVSKEEVTSHLKTAKQAVLDGTSKWSAKISITVMSAQGLQAKDKTGSSDPYVTVQVGKTKRRTKTIFGNLNPVWDEKFYFECHNATDRIKVRVWDEDDDIKSRVKQHFKRESDDFLGQTIIEVRTLSGEMDVWYNLDKRTDKSAVSGAIRLKISVEMKGEENVVPPHGQYTCLHENLFHYLTEMKNNGVVKIPQVKGEEAWKVYFDDVSQEIVDEFAMRYGVESIYQAMTGGENALGRVRGSAVSADFLCLASWYKSVESQGNAIGHSGGSLRMREHFSCLSGKYMCPGVPAVMSNLLANINAYFAHTTTTTTTTASASDRFAASNFGREKFVKLLDQLHNSLRIDLSKYRPLDVRYDWLQFPETLT</sequence>
<dbReference type="CDD" id="cd04027">
    <property type="entry name" value="C2B_Munc13"/>
    <property type="match status" value="1"/>
</dbReference>
<dbReference type="GO" id="GO:0042734">
    <property type="term" value="C:presynaptic membrane"/>
    <property type="evidence" value="ECO:0007669"/>
    <property type="project" value="TreeGrafter"/>
</dbReference>
<evidence type="ECO:0000313" key="6">
    <source>
        <dbReference type="Proteomes" id="UP001153269"/>
    </source>
</evidence>
<dbReference type="SUPFAM" id="SSF49562">
    <property type="entry name" value="C2 domain (Calcium/lipid-binding domain, CaLB)"/>
    <property type="match status" value="1"/>
</dbReference>
<evidence type="ECO:0000256" key="1">
    <source>
        <dbReference type="ARBA" id="ARBA00022723"/>
    </source>
</evidence>
<dbReference type="Gene3D" id="3.30.60.20">
    <property type="match status" value="1"/>
</dbReference>